<comment type="caution">
    <text evidence="1">The sequence shown here is derived from an EMBL/GenBank/DDBJ whole genome shotgun (WGS) entry which is preliminary data.</text>
</comment>
<sequence>MCSRCVFKNNVPFPHRAKCCRADLGMRVYVRSVLFVVMRHPQYSGKSERGHIGVKYGILFINGESL</sequence>
<organism evidence="1 2">
    <name type="scientific">Pleurodeles waltl</name>
    <name type="common">Iberian ribbed newt</name>
    <dbReference type="NCBI Taxonomy" id="8319"/>
    <lineage>
        <taxon>Eukaryota</taxon>
        <taxon>Metazoa</taxon>
        <taxon>Chordata</taxon>
        <taxon>Craniata</taxon>
        <taxon>Vertebrata</taxon>
        <taxon>Euteleostomi</taxon>
        <taxon>Amphibia</taxon>
        <taxon>Batrachia</taxon>
        <taxon>Caudata</taxon>
        <taxon>Salamandroidea</taxon>
        <taxon>Salamandridae</taxon>
        <taxon>Pleurodelinae</taxon>
        <taxon>Pleurodeles</taxon>
    </lineage>
</organism>
<dbReference type="AlphaFoldDB" id="A0AAV7TIR5"/>
<accession>A0AAV7TIR5</accession>
<name>A0AAV7TIR5_PLEWA</name>
<proteinExistence type="predicted"/>
<keyword evidence="2" id="KW-1185">Reference proteome</keyword>
<evidence type="ECO:0000313" key="1">
    <source>
        <dbReference type="EMBL" id="KAJ1176502.1"/>
    </source>
</evidence>
<gene>
    <name evidence="1" type="ORF">NDU88_001780</name>
</gene>
<reference evidence="1" key="1">
    <citation type="journal article" date="2022" name="bioRxiv">
        <title>Sequencing and chromosome-scale assembly of the giantPleurodeles waltlgenome.</title>
        <authorList>
            <person name="Brown T."/>
            <person name="Elewa A."/>
            <person name="Iarovenko S."/>
            <person name="Subramanian E."/>
            <person name="Araus A.J."/>
            <person name="Petzold A."/>
            <person name="Susuki M."/>
            <person name="Suzuki K.-i.T."/>
            <person name="Hayashi T."/>
            <person name="Toyoda A."/>
            <person name="Oliveira C."/>
            <person name="Osipova E."/>
            <person name="Leigh N.D."/>
            <person name="Simon A."/>
            <person name="Yun M.H."/>
        </authorList>
    </citation>
    <scope>NUCLEOTIDE SEQUENCE</scope>
    <source>
        <strain evidence="1">20211129_DDA</strain>
        <tissue evidence="1">Liver</tissue>
    </source>
</reference>
<protein>
    <submittedName>
        <fullName evidence="1">Uncharacterized protein</fullName>
    </submittedName>
</protein>
<evidence type="ECO:0000313" key="2">
    <source>
        <dbReference type="Proteomes" id="UP001066276"/>
    </source>
</evidence>
<dbReference type="Proteomes" id="UP001066276">
    <property type="component" value="Chromosome 3_2"/>
</dbReference>
<dbReference type="EMBL" id="JANPWB010000006">
    <property type="protein sequence ID" value="KAJ1176502.1"/>
    <property type="molecule type" value="Genomic_DNA"/>
</dbReference>